<dbReference type="Proteomes" id="UP000800093">
    <property type="component" value="Unassembled WGS sequence"/>
</dbReference>
<proteinExistence type="predicted"/>
<evidence type="ECO:0000313" key="1">
    <source>
        <dbReference type="EMBL" id="KAF2260387.1"/>
    </source>
</evidence>
<organism evidence="1 2">
    <name type="scientific">Lojkania enalia</name>
    <dbReference type="NCBI Taxonomy" id="147567"/>
    <lineage>
        <taxon>Eukaryota</taxon>
        <taxon>Fungi</taxon>
        <taxon>Dikarya</taxon>
        <taxon>Ascomycota</taxon>
        <taxon>Pezizomycotina</taxon>
        <taxon>Dothideomycetes</taxon>
        <taxon>Pleosporomycetidae</taxon>
        <taxon>Pleosporales</taxon>
        <taxon>Pleosporales incertae sedis</taxon>
        <taxon>Lojkania</taxon>
    </lineage>
</organism>
<dbReference type="AlphaFoldDB" id="A0A9P4K320"/>
<reference evidence="2" key="1">
    <citation type="journal article" date="2020" name="Stud. Mycol.">
        <title>101 Dothideomycetes genomes: A test case for predicting lifestyles and emergence of pathogens.</title>
        <authorList>
            <person name="Haridas S."/>
            <person name="Albert R."/>
            <person name="Binder M."/>
            <person name="Bloem J."/>
            <person name="LaButti K."/>
            <person name="Salamov A."/>
            <person name="Andreopoulos B."/>
            <person name="Baker S."/>
            <person name="Barry K."/>
            <person name="Bills G."/>
            <person name="Bluhm B."/>
            <person name="Cannon C."/>
            <person name="Castanera R."/>
            <person name="Culley D."/>
            <person name="Daum C."/>
            <person name="Ezra D."/>
            <person name="Gonzalez J."/>
            <person name="Henrissat B."/>
            <person name="Kuo A."/>
            <person name="Liang C."/>
            <person name="Lipzen A."/>
            <person name="Lutzoni F."/>
            <person name="Magnuson J."/>
            <person name="Mondo S."/>
            <person name="Nolan M."/>
            <person name="Ohm R."/>
            <person name="Pangilinan J."/>
            <person name="Park H.-J."/>
            <person name="Ramirez L."/>
            <person name="Alfaro M."/>
            <person name="Sun H."/>
            <person name="Tritt A."/>
            <person name="Yoshinaga Y."/>
            <person name="Zwiers L.-H."/>
            <person name="Turgeon B."/>
            <person name="Goodwin S."/>
            <person name="Spatafora J."/>
            <person name="Crous P."/>
            <person name="Grigoriev I."/>
        </authorList>
    </citation>
    <scope>NUCLEOTIDE SEQUENCE [LARGE SCALE GENOMIC DNA]</scope>
    <source>
        <strain evidence="2">CBS 304.66</strain>
    </source>
</reference>
<accession>A0A9P4K320</accession>
<sequence length="68" mass="8176">MFNTYKYINVRAYIASFNNYTTRILYIDRLLTTRIFGCYNNTHFLANFAKLGVRYIILNKELRISKLI</sequence>
<gene>
    <name evidence="1" type="ORF">CC78DRAFT_27966</name>
</gene>
<dbReference type="EMBL" id="ML986682">
    <property type="protein sequence ID" value="KAF2260387.1"/>
    <property type="molecule type" value="Genomic_DNA"/>
</dbReference>
<evidence type="ECO:0000313" key="2">
    <source>
        <dbReference type="Proteomes" id="UP000800093"/>
    </source>
</evidence>
<keyword evidence="2" id="KW-1185">Reference proteome</keyword>
<protein>
    <submittedName>
        <fullName evidence="1">Uncharacterized protein</fullName>
    </submittedName>
</protein>
<dbReference type="OrthoDB" id="3799380at2759"/>
<name>A0A9P4K320_9PLEO</name>
<comment type="caution">
    <text evidence="1">The sequence shown here is derived from an EMBL/GenBank/DDBJ whole genome shotgun (WGS) entry which is preliminary data.</text>
</comment>